<dbReference type="KEGG" id="stsi:A4E84_00065"/>
<protein>
    <submittedName>
        <fullName evidence="1">Uncharacterized protein</fullName>
    </submittedName>
</protein>
<gene>
    <name evidence="1" type="ORF">A4E84_00065</name>
</gene>
<organism evidence="1 2">
    <name type="scientific">Streptomyces qaidamensis</name>
    <dbReference type="NCBI Taxonomy" id="1783515"/>
    <lineage>
        <taxon>Bacteria</taxon>
        <taxon>Bacillati</taxon>
        <taxon>Actinomycetota</taxon>
        <taxon>Actinomycetes</taxon>
        <taxon>Kitasatosporales</taxon>
        <taxon>Streptomycetaceae</taxon>
        <taxon>Streptomyces</taxon>
        <taxon>Streptomyces aurantiacus group</taxon>
    </lineage>
</organism>
<dbReference type="Proteomes" id="UP000076096">
    <property type="component" value="Chromosome"/>
</dbReference>
<reference evidence="2" key="1">
    <citation type="submission" date="2016-04" db="EMBL/GenBank/DDBJ databases">
        <authorList>
            <person name="Zhang B."/>
        </authorList>
    </citation>
    <scope>NUCLEOTIDE SEQUENCE [LARGE SCALE GENOMIC DNA]</scope>
    <source>
        <strain evidence="2">S10</strain>
    </source>
</reference>
<dbReference type="EMBL" id="CP015098">
    <property type="protein sequence ID" value="AMW08089.1"/>
    <property type="molecule type" value="Genomic_DNA"/>
</dbReference>
<proteinExistence type="predicted"/>
<name>A0A143BTD2_9ACTN</name>
<dbReference type="AlphaFoldDB" id="A0A143BTD2"/>
<evidence type="ECO:0000313" key="1">
    <source>
        <dbReference type="EMBL" id="AMW08089.1"/>
    </source>
</evidence>
<accession>A0A143BTD2</accession>
<keyword evidence="2" id="KW-1185">Reference proteome</keyword>
<sequence>MHGYRNGQPLARAVDAAEGTARLADVDTATPAQVWRQHRAACGVSRAEHTAYTDGAAQASALLMD</sequence>
<evidence type="ECO:0000313" key="2">
    <source>
        <dbReference type="Proteomes" id="UP000076096"/>
    </source>
</evidence>